<name>A0AAW1SVG9_9CHLO</name>
<dbReference type="Proteomes" id="UP001485043">
    <property type="component" value="Unassembled WGS sequence"/>
</dbReference>
<sequence>MVAVQVVGSKIRLVTCDSRQPITAVPRTAQAARPARQNILSKLTLLGAAAAAAATLTLAQPVSAAQDDFGKILPKDLPQDNVGQRKQLNEIVSPGDDQGSSFKANTEGPAGSIFAGDRDKTGQVAPSAGEKETRGNEFKQALKDSGDKNEPAEF</sequence>
<protein>
    <submittedName>
        <fullName evidence="2">Uncharacterized protein</fullName>
    </submittedName>
</protein>
<evidence type="ECO:0000313" key="2">
    <source>
        <dbReference type="EMBL" id="KAK9858431.1"/>
    </source>
</evidence>
<accession>A0AAW1SVG9</accession>
<evidence type="ECO:0000313" key="3">
    <source>
        <dbReference type="Proteomes" id="UP001485043"/>
    </source>
</evidence>
<dbReference type="EMBL" id="JALJOV010000925">
    <property type="protein sequence ID" value="KAK9858431.1"/>
    <property type="molecule type" value="Genomic_DNA"/>
</dbReference>
<organism evidence="2 3">
    <name type="scientific">Apatococcus fuscideae</name>
    <dbReference type="NCBI Taxonomy" id="2026836"/>
    <lineage>
        <taxon>Eukaryota</taxon>
        <taxon>Viridiplantae</taxon>
        <taxon>Chlorophyta</taxon>
        <taxon>core chlorophytes</taxon>
        <taxon>Trebouxiophyceae</taxon>
        <taxon>Chlorellales</taxon>
        <taxon>Chlorellaceae</taxon>
        <taxon>Apatococcus</taxon>
    </lineage>
</organism>
<gene>
    <name evidence="2" type="ORF">WJX84_006590</name>
</gene>
<reference evidence="2 3" key="1">
    <citation type="journal article" date="2024" name="Nat. Commun.">
        <title>Phylogenomics reveals the evolutionary origins of lichenization in chlorophyte algae.</title>
        <authorList>
            <person name="Puginier C."/>
            <person name="Libourel C."/>
            <person name="Otte J."/>
            <person name="Skaloud P."/>
            <person name="Haon M."/>
            <person name="Grisel S."/>
            <person name="Petersen M."/>
            <person name="Berrin J.G."/>
            <person name="Delaux P.M."/>
            <person name="Dal Grande F."/>
            <person name="Keller J."/>
        </authorList>
    </citation>
    <scope>NUCLEOTIDE SEQUENCE [LARGE SCALE GENOMIC DNA]</scope>
    <source>
        <strain evidence="2 3">SAG 2523</strain>
    </source>
</reference>
<feature type="compositionally biased region" description="Basic and acidic residues" evidence="1">
    <location>
        <begin position="129"/>
        <end position="154"/>
    </location>
</feature>
<evidence type="ECO:0000256" key="1">
    <source>
        <dbReference type="SAM" id="MobiDB-lite"/>
    </source>
</evidence>
<feature type="region of interest" description="Disordered" evidence="1">
    <location>
        <begin position="75"/>
        <end position="154"/>
    </location>
</feature>
<dbReference type="AlphaFoldDB" id="A0AAW1SVG9"/>
<keyword evidence="3" id="KW-1185">Reference proteome</keyword>
<comment type="caution">
    <text evidence="2">The sequence shown here is derived from an EMBL/GenBank/DDBJ whole genome shotgun (WGS) entry which is preliminary data.</text>
</comment>
<proteinExistence type="predicted"/>